<evidence type="ECO:0000313" key="2">
    <source>
        <dbReference type="Proteomes" id="UP001055811"/>
    </source>
</evidence>
<comment type="caution">
    <text evidence="1">The sequence shown here is derived from an EMBL/GenBank/DDBJ whole genome shotgun (WGS) entry which is preliminary data.</text>
</comment>
<reference evidence="2" key="1">
    <citation type="journal article" date="2022" name="Mol. Ecol. Resour.">
        <title>The genomes of chicory, endive, great burdock and yacon provide insights into Asteraceae palaeo-polyploidization history and plant inulin production.</title>
        <authorList>
            <person name="Fan W."/>
            <person name="Wang S."/>
            <person name="Wang H."/>
            <person name="Wang A."/>
            <person name="Jiang F."/>
            <person name="Liu H."/>
            <person name="Zhao H."/>
            <person name="Xu D."/>
            <person name="Zhang Y."/>
        </authorList>
    </citation>
    <scope>NUCLEOTIDE SEQUENCE [LARGE SCALE GENOMIC DNA]</scope>
    <source>
        <strain evidence="2">cv. Punajuju</strain>
    </source>
</reference>
<name>A0ACB9GCH6_CICIN</name>
<sequence>MVEVTIGLKNIKVRVTEVERKLFNQSKMEKETKCTIETEEEEDSEDEEFFITSDEEYQATFSDEEVEEDNGQSNVQTTSYGTVLKKQTREEKTPKEQDVSRISSDDGAKLGFSDEEDEKYDLDDEEISIVQETVPEVAFNESPVQAGDKTEGQAQVDELADAGDTPKTQKKTVENVSHSALSSCACVSKHANRD</sequence>
<gene>
    <name evidence="1" type="ORF">L2E82_10728</name>
</gene>
<dbReference type="Proteomes" id="UP001055811">
    <property type="component" value="Linkage Group LG02"/>
</dbReference>
<protein>
    <submittedName>
        <fullName evidence="1">Uncharacterized protein</fullName>
    </submittedName>
</protein>
<evidence type="ECO:0000313" key="1">
    <source>
        <dbReference type="EMBL" id="KAI3780740.1"/>
    </source>
</evidence>
<reference evidence="1 2" key="2">
    <citation type="journal article" date="2022" name="Mol. Ecol. Resour.">
        <title>The genomes of chicory, endive, great burdock and yacon provide insights into Asteraceae paleo-polyploidization history and plant inulin production.</title>
        <authorList>
            <person name="Fan W."/>
            <person name="Wang S."/>
            <person name="Wang H."/>
            <person name="Wang A."/>
            <person name="Jiang F."/>
            <person name="Liu H."/>
            <person name="Zhao H."/>
            <person name="Xu D."/>
            <person name="Zhang Y."/>
        </authorList>
    </citation>
    <scope>NUCLEOTIDE SEQUENCE [LARGE SCALE GENOMIC DNA]</scope>
    <source>
        <strain evidence="2">cv. Punajuju</strain>
        <tissue evidence="1">Leaves</tissue>
    </source>
</reference>
<accession>A0ACB9GCH6</accession>
<organism evidence="1 2">
    <name type="scientific">Cichorium intybus</name>
    <name type="common">Chicory</name>
    <dbReference type="NCBI Taxonomy" id="13427"/>
    <lineage>
        <taxon>Eukaryota</taxon>
        <taxon>Viridiplantae</taxon>
        <taxon>Streptophyta</taxon>
        <taxon>Embryophyta</taxon>
        <taxon>Tracheophyta</taxon>
        <taxon>Spermatophyta</taxon>
        <taxon>Magnoliopsida</taxon>
        <taxon>eudicotyledons</taxon>
        <taxon>Gunneridae</taxon>
        <taxon>Pentapetalae</taxon>
        <taxon>asterids</taxon>
        <taxon>campanulids</taxon>
        <taxon>Asterales</taxon>
        <taxon>Asteraceae</taxon>
        <taxon>Cichorioideae</taxon>
        <taxon>Cichorieae</taxon>
        <taxon>Cichoriinae</taxon>
        <taxon>Cichorium</taxon>
    </lineage>
</organism>
<keyword evidence="2" id="KW-1185">Reference proteome</keyword>
<proteinExistence type="predicted"/>
<dbReference type="EMBL" id="CM042010">
    <property type="protein sequence ID" value="KAI3780740.1"/>
    <property type="molecule type" value="Genomic_DNA"/>
</dbReference>